<evidence type="ECO:0000256" key="6">
    <source>
        <dbReference type="ARBA" id="ARBA00022824"/>
    </source>
</evidence>
<keyword evidence="5 10" id="KW-0378">Hydrolase</keyword>
<evidence type="ECO:0000313" key="18">
    <source>
        <dbReference type="Proteomes" id="UP001470230"/>
    </source>
</evidence>
<keyword evidence="8 10" id="KW-0326">Glycosidase</keyword>
<name>A0ABR2ICL2_9EUKA</name>
<feature type="region of interest" description="Disordered" evidence="11">
    <location>
        <begin position="238"/>
        <end position="265"/>
    </location>
</feature>
<dbReference type="InterPro" id="IPR013780">
    <property type="entry name" value="Glyco_hydro_b"/>
</dbReference>
<feature type="domain" description="Glycoside hydrolase family 31 TIM barrel" evidence="13">
    <location>
        <begin position="368"/>
        <end position="698"/>
    </location>
</feature>
<evidence type="ECO:0000256" key="7">
    <source>
        <dbReference type="ARBA" id="ARBA00023180"/>
    </source>
</evidence>
<evidence type="ECO:0000256" key="12">
    <source>
        <dbReference type="SAM" id="Phobius"/>
    </source>
</evidence>
<dbReference type="Gene3D" id="2.60.40.1760">
    <property type="entry name" value="glycosyl hydrolase (family 31)"/>
    <property type="match status" value="1"/>
</dbReference>
<feature type="domain" description="DUF5110" evidence="15">
    <location>
        <begin position="811"/>
        <end position="864"/>
    </location>
</feature>
<keyword evidence="7" id="KW-0325">Glycoprotein</keyword>
<dbReference type="InterPro" id="IPR017853">
    <property type="entry name" value="GH"/>
</dbReference>
<dbReference type="CDD" id="cd06603">
    <property type="entry name" value="GH31_GANC_GANAB_alpha"/>
    <property type="match status" value="1"/>
</dbReference>
<evidence type="ECO:0000256" key="11">
    <source>
        <dbReference type="SAM" id="MobiDB-lite"/>
    </source>
</evidence>
<accession>A0ABR2ICL2</accession>
<gene>
    <name evidence="17" type="ORF">M9Y10_012053</name>
</gene>
<comment type="caution">
    <text evidence="17">The sequence shown here is derived from an EMBL/GenBank/DDBJ whole genome shotgun (WGS) entry which is preliminary data.</text>
</comment>
<evidence type="ECO:0000259" key="14">
    <source>
        <dbReference type="Pfam" id="PF13802"/>
    </source>
</evidence>
<dbReference type="EMBL" id="JAPFFF010000018">
    <property type="protein sequence ID" value="KAK8860389.1"/>
    <property type="molecule type" value="Genomic_DNA"/>
</dbReference>
<dbReference type="SUPFAM" id="SSF51445">
    <property type="entry name" value="(Trans)glycosidases"/>
    <property type="match status" value="1"/>
</dbReference>
<protein>
    <recommendedName>
        <fullName evidence="9">Glucosidase II subunit alpha</fullName>
    </recommendedName>
</protein>
<dbReference type="InterPro" id="IPR033403">
    <property type="entry name" value="DUF5110"/>
</dbReference>
<dbReference type="SUPFAM" id="SSF74650">
    <property type="entry name" value="Galactose mutarotase-like"/>
    <property type="match status" value="1"/>
</dbReference>
<dbReference type="Gene3D" id="3.20.20.80">
    <property type="entry name" value="Glycosidases"/>
    <property type="match status" value="2"/>
</dbReference>
<dbReference type="SUPFAM" id="SSF51011">
    <property type="entry name" value="Glycosyl hydrolase domain"/>
    <property type="match status" value="1"/>
</dbReference>
<evidence type="ECO:0000256" key="8">
    <source>
        <dbReference type="ARBA" id="ARBA00023295"/>
    </source>
</evidence>
<evidence type="ECO:0000256" key="4">
    <source>
        <dbReference type="ARBA" id="ARBA00022729"/>
    </source>
</evidence>
<keyword evidence="6" id="KW-0256">Endoplasmic reticulum</keyword>
<evidence type="ECO:0000256" key="9">
    <source>
        <dbReference type="ARBA" id="ARBA00042895"/>
    </source>
</evidence>
<dbReference type="Proteomes" id="UP001470230">
    <property type="component" value="Unassembled WGS sequence"/>
</dbReference>
<organism evidence="17 18">
    <name type="scientific">Tritrichomonas musculus</name>
    <dbReference type="NCBI Taxonomy" id="1915356"/>
    <lineage>
        <taxon>Eukaryota</taxon>
        <taxon>Metamonada</taxon>
        <taxon>Parabasalia</taxon>
        <taxon>Tritrichomonadida</taxon>
        <taxon>Tritrichomonadidae</taxon>
        <taxon>Tritrichomonas</taxon>
    </lineage>
</organism>
<feature type="compositionally biased region" description="Acidic residues" evidence="11">
    <location>
        <begin position="244"/>
        <end position="262"/>
    </location>
</feature>
<comment type="pathway">
    <text evidence="2">Glycan metabolism; N-glycan metabolism.</text>
</comment>
<dbReference type="PANTHER" id="PTHR22762">
    <property type="entry name" value="ALPHA-GLUCOSIDASE"/>
    <property type="match status" value="1"/>
</dbReference>
<keyword evidence="12" id="KW-0812">Transmembrane</keyword>
<feature type="domain" description="Glycoside hydrolase family 31 N-terminal" evidence="14">
    <location>
        <begin position="94"/>
        <end position="312"/>
    </location>
</feature>
<sequence>MNVKTLVIKKEIDVFSFIKRLDQIYSKMLFVFFFAFILSTVDRNNFRSCKDMRFCRESQKKSNKWSLDPKSAQIKDDIFTANLLLDGSPNNISLSIYALKSGGIRFRMTPTQEESFQRYDLSKNAYVIDQDAMHSISLIKDSSSTDSEFVIHFGDYQGISLTIEYSSLKISVKQNNKIVTIINGRSQLVFEHHTNKQVPPEVFNGFTDYIKNGETAVGADFFFPGDVKLTGLSERASPINLADTEPEEDAEQNSEADDESDSNEPLRLFNTDSFEFEADSPVNLYSSIPFCHAHSIELSAALFWINPSDTFINIKTYSKDDHQGREIKFVSEAGYVDFILFYGQNQDSTNNGFKQIMKQYCELTGYPMFAPLFALGYHQSRWTYATQHEVGVVMRGLDDIGIPFDCIWLDVDHLASKAPFTFSRQGFPNPSNIISELANNDRYLVRLCDPHFPHNNDHKQYKESHRSNFLVTESGNAPFIADCWPGPCVWPDFLNPSAFRWYSQQFTYENEKDGSGPNVFYWNDMNEPSIFKSDQSTFPKGLIHYGGHEDREVHNIYGLLNTASTFQGLINRNPDSNMRPFILTRSYFAGSQKFAWTWTGDNTASWEHLAVSLSMVLTSGCCGMPFTGADLGGFLKSPDGNLLIRWFQLGVWLYPFYREHCHHRSARREPFMYDGEEQDILKEAVITRYKILPLWYSAIRRTHLTGVPPVLPLWAVFKSDSEVDYNDIDSVAILDESLYIAPVLEDDVDELDVIKPPGVWYRFETGKKLEGPSETISVTIKDTPVFIRGGKIIPTFSEVGKSALSTISSCPLTLYVALDENGNADGELYFDDGESYNYMKGEFVHRKFVCINGQLKSIKGDEKQASIPELVKNSIINKVIIYGSSGPVDSSDGNASYENGILTIENLNLNINNDWSLKIQ</sequence>
<keyword evidence="4" id="KW-0732">Signal</keyword>
<keyword evidence="18" id="KW-1185">Reference proteome</keyword>
<evidence type="ECO:0000259" key="15">
    <source>
        <dbReference type="Pfam" id="PF17137"/>
    </source>
</evidence>
<dbReference type="Pfam" id="PF13802">
    <property type="entry name" value="Gal_mutarotas_2"/>
    <property type="match status" value="1"/>
</dbReference>
<dbReference type="Pfam" id="PF21365">
    <property type="entry name" value="Glyco_hydro_31_3rd"/>
    <property type="match status" value="1"/>
</dbReference>
<dbReference type="InterPro" id="IPR000322">
    <property type="entry name" value="Glyco_hydro_31_TIM"/>
</dbReference>
<reference evidence="17 18" key="1">
    <citation type="submission" date="2024-04" db="EMBL/GenBank/DDBJ databases">
        <title>Tritrichomonas musculus Genome.</title>
        <authorList>
            <person name="Alves-Ferreira E."/>
            <person name="Grigg M."/>
            <person name="Lorenzi H."/>
            <person name="Galac M."/>
        </authorList>
    </citation>
    <scope>NUCLEOTIDE SEQUENCE [LARGE SCALE GENOMIC DNA]</scope>
    <source>
        <strain evidence="17 18">EAF2021</strain>
    </source>
</reference>
<evidence type="ECO:0000256" key="5">
    <source>
        <dbReference type="ARBA" id="ARBA00022801"/>
    </source>
</evidence>
<dbReference type="Pfam" id="PF01055">
    <property type="entry name" value="Glyco_hydro_31_2nd"/>
    <property type="match status" value="1"/>
</dbReference>
<dbReference type="InterPro" id="IPR048395">
    <property type="entry name" value="Glyco_hydro_31_C"/>
</dbReference>
<evidence type="ECO:0000259" key="13">
    <source>
        <dbReference type="Pfam" id="PF01055"/>
    </source>
</evidence>
<comment type="similarity">
    <text evidence="3 10">Belongs to the glycosyl hydrolase 31 family.</text>
</comment>
<evidence type="ECO:0000313" key="17">
    <source>
        <dbReference type="EMBL" id="KAK8860389.1"/>
    </source>
</evidence>
<proteinExistence type="inferred from homology"/>
<feature type="domain" description="Glycosyl hydrolase family 31 C-terminal" evidence="16">
    <location>
        <begin position="706"/>
        <end position="793"/>
    </location>
</feature>
<dbReference type="PANTHER" id="PTHR22762:SF54">
    <property type="entry name" value="BCDNA.GH04962"/>
    <property type="match status" value="1"/>
</dbReference>
<dbReference type="Pfam" id="PF17137">
    <property type="entry name" value="DUF5110"/>
    <property type="match status" value="1"/>
</dbReference>
<evidence type="ECO:0000259" key="16">
    <source>
        <dbReference type="Pfam" id="PF21365"/>
    </source>
</evidence>
<comment type="subcellular location">
    <subcellularLocation>
        <location evidence="1">Endoplasmic reticulum</location>
    </subcellularLocation>
</comment>
<dbReference type="InterPro" id="IPR011013">
    <property type="entry name" value="Gal_mutarotase_sf_dom"/>
</dbReference>
<evidence type="ECO:0000256" key="1">
    <source>
        <dbReference type="ARBA" id="ARBA00004240"/>
    </source>
</evidence>
<evidence type="ECO:0000256" key="3">
    <source>
        <dbReference type="ARBA" id="ARBA00007806"/>
    </source>
</evidence>
<evidence type="ECO:0000256" key="10">
    <source>
        <dbReference type="RuleBase" id="RU361185"/>
    </source>
</evidence>
<dbReference type="InterPro" id="IPR025887">
    <property type="entry name" value="Glyco_hydro_31_N_dom"/>
</dbReference>
<dbReference type="Gene3D" id="2.60.40.1180">
    <property type="entry name" value="Golgi alpha-mannosidase II"/>
    <property type="match status" value="2"/>
</dbReference>
<keyword evidence="12" id="KW-1133">Transmembrane helix</keyword>
<evidence type="ECO:0000256" key="2">
    <source>
        <dbReference type="ARBA" id="ARBA00004833"/>
    </source>
</evidence>
<dbReference type="CDD" id="cd14752">
    <property type="entry name" value="GH31_N"/>
    <property type="match status" value="1"/>
</dbReference>
<keyword evidence="12" id="KW-0472">Membrane</keyword>
<feature type="transmembrane region" description="Helical" evidence="12">
    <location>
        <begin position="24"/>
        <end position="41"/>
    </location>
</feature>